<dbReference type="Gene3D" id="1.10.443.10">
    <property type="entry name" value="Intergrase catalytic core"/>
    <property type="match status" value="1"/>
</dbReference>
<dbReference type="GO" id="GO:0015074">
    <property type="term" value="P:DNA integration"/>
    <property type="evidence" value="ECO:0007669"/>
    <property type="project" value="UniProtKB-KW"/>
</dbReference>
<dbReference type="InterPro" id="IPR013762">
    <property type="entry name" value="Integrase-like_cat_sf"/>
</dbReference>
<feature type="domain" description="Tyr recombinase" evidence="3">
    <location>
        <begin position="173"/>
        <end position="394"/>
    </location>
</feature>
<dbReference type="Proteomes" id="UP001236270">
    <property type="component" value="Unassembled WGS sequence"/>
</dbReference>
<dbReference type="GeneID" id="99707504"/>
<evidence type="ECO:0000259" key="3">
    <source>
        <dbReference type="PROSITE" id="PS51898"/>
    </source>
</evidence>
<dbReference type="InterPro" id="IPR002104">
    <property type="entry name" value="Integrase_catalytic"/>
</dbReference>
<dbReference type="PROSITE" id="PS51898">
    <property type="entry name" value="TYR_RECOMBINASE"/>
    <property type="match status" value="1"/>
</dbReference>
<dbReference type="InterPro" id="IPR050090">
    <property type="entry name" value="Tyrosine_recombinase_XerCD"/>
</dbReference>
<name>A0A0J5L8I9_PLUGE</name>
<keyword evidence="2" id="KW-0233">DNA recombination</keyword>
<keyword evidence="1" id="KW-0229">DNA integration</keyword>
<dbReference type="Pfam" id="PF00589">
    <property type="entry name" value="Phage_integrase"/>
    <property type="match status" value="1"/>
</dbReference>
<evidence type="ECO:0000256" key="1">
    <source>
        <dbReference type="ARBA" id="ARBA00022908"/>
    </source>
</evidence>
<organism evidence="4 6">
    <name type="scientific">Pluralibacter gergoviae</name>
    <name type="common">Enterobacter gergoviae</name>
    <dbReference type="NCBI Taxonomy" id="61647"/>
    <lineage>
        <taxon>Bacteria</taxon>
        <taxon>Pseudomonadati</taxon>
        <taxon>Pseudomonadota</taxon>
        <taxon>Gammaproteobacteria</taxon>
        <taxon>Enterobacterales</taxon>
        <taxon>Enterobacteriaceae</taxon>
        <taxon>Pluralibacter</taxon>
    </lineage>
</organism>
<dbReference type="EMBL" id="JAVDNV010000007">
    <property type="protein sequence ID" value="MDQ2309695.1"/>
    <property type="molecule type" value="Genomic_DNA"/>
</dbReference>
<evidence type="ECO:0000313" key="6">
    <source>
        <dbReference type="Proteomes" id="UP000036196"/>
    </source>
</evidence>
<dbReference type="SUPFAM" id="SSF56349">
    <property type="entry name" value="DNA breaking-rejoining enzymes"/>
    <property type="match status" value="1"/>
</dbReference>
<evidence type="ECO:0000313" key="5">
    <source>
        <dbReference type="EMBL" id="MDQ2309695.1"/>
    </source>
</evidence>
<evidence type="ECO:0000313" key="4">
    <source>
        <dbReference type="EMBL" id="KMK14589.1"/>
    </source>
</evidence>
<dbReference type="GO" id="GO:0003677">
    <property type="term" value="F:DNA binding"/>
    <property type="evidence" value="ECO:0007669"/>
    <property type="project" value="InterPro"/>
</dbReference>
<dbReference type="PANTHER" id="PTHR30349:SF64">
    <property type="entry name" value="PROPHAGE INTEGRASE INTD-RELATED"/>
    <property type="match status" value="1"/>
</dbReference>
<evidence type="ECO:0000256" key="2">
    <source>
        <dbReference type="ARBA" id="ARBA00023172"/>
    </source>
</evidence>
<dbReference type="EMBL" id="LDZF01000006">
    <property type="protein sequence ID" value="KMK14589.1"/>
    <property type="molecule type" value="Genomic_DNA"/>
</dbReference>
<dbReference type="Proteomes" id="UP000036196">
    <property type="component" value="Unassembled WGS sequence"/>
</dbReference>
<comment type="caution">
    <text evidence="4">The sequence shown here is derived from an EMBL/GenBank/DDBJ whole genome shotgun (WGS) entry which is preliminary data.</text>
</comment>
<reference evidence="4 6" key="1">
    <citation type="submission" date="2015-05" db="EMBL/GenBank/DDBJ databases">
        <title>Genome sequences of Pluralibacter gergoviae.</title>
        <authorList>
            <person name="Greninger A.L."/>
            <person name="Miller S."/>
        </authorList>
    </citation>
    <scope>NUCLEOTIDE SEQUENCE [LARGE SCALE GENOMIC DNA]</scope>
    <source>
        <strain evidence="4 6">JS81F13</strain>
    </source>
</reference>
<dbReference type="PATRIC" id="fig|61647.15.peg.4620"/>
<accession>A0A0J5L8I9</accession>
<proteinExistence type="predicted"/>
<dbReference type="AlphaFoldDB" id="A0A0J5L8I9"/>
<dbReference type="InterPro" id="IPR011010">
    <property type="entry name" value="DNA_brk_join_enz"/>
</dbReference>
<keyword evidence="6" id="KW-1185">Reference proteome</keyword>
<reference evidence="5" key="2">
    <citation type="submission" date="2023-08" db="EMBL/GenBank/DDBJ databases">
        <title>WGS of pathogenic bacterial species, Los Angeles County Public Health Laboratories.</title>
        <authorList>
            <person name="Garrigues J.M."/>
            <person name="Green N.M."/>
        </authorList>
    </citation>
    <scope>NUCLEOTIDE SEQUENCE</scope>
    <source>
        <strain evidence="5">LACPHL-BACT-2023-00068</strain>
    </source>
</reference>
<protein>
    <submittedName>
        <fullName evidence="4 5">Integrase</fullName>
    </submittedName>
</protein>
<dbReference type="GO" id="GO:0006310">
    <property type="term" value="P:DNA recombination"/>
    <property type="evidence" value="ECO:0007669"/>
    <property type="project" value="UniProtKB-KW"/>
</dbReference>
<dbReference type="RefSeq" id="WP_007897923.1">
    <property type="nucleotide sequence ID" value="NZ_CP020388.1"/>
</dbReference>
<gene>
    <name evidence="4" type="ORF">ABW06_06975</name>
    <name evidence="5" type="ORF">RBJ30_11395</name>
</gene>
<dbReference type="CDD" id="cd00397">
    <property type="entry name" value="DNA_BRE_C"/>
    <property type="match status" value="1"/>
</dbReference>
<dbReference type="PANTHER" id="PTHR30349">
    <property type="entry name" value="PHAGE INTEGRASE-RELATED"/>
    <property type="match status" value="1"/>
</dbReference>
<sequence length="415" mass="47420">MRIITNIHARYGRVSKLDATEPKLKFEPGFLYAEIPYISGIQNRKLSRYVHFYLMDKAILQARDLKPLARAFLRWIRWLEDNGLDPFTPGTLKYQSPTYGFREYLLGAVRQGRIASSTAAVYISVIRRFYVFLGKCGELAASSFFTLVEKVVDGRRKVISSDLAIRITSTTKRTINPLNDAEVHILDEALKSESGLFSLMIVLMKNCGLRLDEMLTLPSSLFTEEYLASVPVSELTIRGLHIGPRCGVHTKFGMTRELFITRRLYEQVLDYLADEEYEKKIQKWRARQGGEGRHEPLFLMANGKRMSEKAFYSRWYSFRHRLARSAPGNVFRHKPHDLRATFATHFLRSALSCYPDQAANALGTVKYWMGHKSENTTMKYIVFLQQNQISDAVAGVMDALIDGAAGRDGAIYEPE</sequence>